<dbReference type="PANTHER" id="PTHR15819:SF11">
    <property type="entry name" value="MID1, ISOFORM A"/>
    <property type="match status" value="1"/>
</dbReference>
<feature type="transmembrane region" description="Helical" evidence="8">
    <location>
        <begin position="243"/>
        <end position="265"/>
    </location>
</feature>
<dbReference type="EnsemblMetazoa" id="ACOM031554-RA">
    <property type="protein sequence ID" value="ACOM031554-PA.1"/>
    <property type="gene ID" value="ACOM031554"/>
</dbReference>
<organism evidence="9">
    <name type="scientific">Anopheles coluzzii</name>
    <name type="common">African malaria mosquito</name>
    <dbReference type="NCBI Taxonomy" id="1518534"/>
    <lineage>
        <taxon>Eukaryota</taxon>
        <taxon>Metazoa</taxon>
        <taxon>Ecdysozoa</taxon>
        <taxon>Arthropoda</taxon>
        <taxon>Hexapoda</taxon>
        <taxon>Insecta</taxon>
        <taxon>Pterygota</taxon>
        <taxon>Neoptera</taxon>
        <taxon>Endopterygota</taxon>
        <taxon>Diptera</taxon>
        <taxon>Nematocera</taxon>
        <taxon>Culicoidea</taxon>
        <taxon>Culicidae</taxon>
        <taxon>Anophelinae</taxon>
        <taxon>Anopheles</taxon>
    </lineage>
</organism>
<dbReference type="PANTHER" id="PTHR15819">
    <property type="entry name" value="TRANSMEMBRANE PROTEIN FAM155"/>
    <property type="match status" value="1"/>
</dbReference>
<reference evidence="9" key="1">
    <citation type="submission" date="2022-08" db="UniProtKB">
        <authorList>
            <consortium name="EnsemblMetazoa"/>
        </authorList>
    </citation>
    <scope>IDENTIFICATION</scope>
</reference>
<sequence length="394" mass="42275">MVTELLLPLKTRFVATVTQANLGQCSAGTLPVAWIDEGPGPPRCPPPSYADVLHGGPGCTGRLTELLETDALAARITCEFTEVLIRYDCGQPYSIIHHCEDCKMPPESTEQSHGSMGTVLKGHPESGLQRVRAFTGLLSGSELCTVECSREAYRRWGCSVFIPYFTSRDDIKSVNNKTGDRDSDRATQGKSNAIFGDAANKQTEPNMNDANKQQLVKNISITVKRRPLFAPSMRASQILSVPWLVSFASLIAFAFGLGMAGLPWLGAHSLPSKVLAGTSHCSDSILTSKKRANNCESQTTARPGCCYDYCGLSPIDGLCARCDPLHNETRHPDSAALALSSEPPAVSASCPSITTPTSSSSHGVQSWIAMVAVLTVGTELVAWTKQLVHLLVVL</sequence>
<comment type="similarity">
    <text evidence="6">Belongs to the NALF family.</text>
</comment>
<keyword evidence="5" id="KW-0325">Glycoprotein</keyword>
<evidence type="ECO:0000256" key="3">
    <source>
        <dbReference type="ARBA" id="ARBA00022989"/>
    </source>
</evidence>
<name>A0A8W7PGV7_ANOCL</name>
<dbReference type="VEuPathDB" id="VectorBase:ACON2_042063"/>
<keyword evidence="4 8" id="KW-0472">Membrane</keyword>
<dbReference type="Proteomes" id="UP000075882">
    <property type="component" value="Unassembled WGS sequence"/>
</dbReference>
<evidence type="ECO:0000256" key="5">
    <source>
        <dbReference type="ARBA" id="ARBA00023180"/>
    </source>
</evidence>
<proteinExistence type="inferred from homology"/>
<feature type="compositionally biased region" description="Basic and acidic residues" evidence="7">
    <location>
        <begin position="173"/>
        <end position="187"/>
    </location>
</feature>
<accession>A0A8W7PGV7</accession>
<evidence type="ECO:0000256" key="4">
    <source>
        <dbReference type="ARBA" id="ARBA00023136"/>
    </source>
</evidence>
<keyword evidence="3 8" id="KW-1133">Transmembrane helix</keyword>
<evidence type="ECO:0000256" key="2">
    <source>
        <dbReference type="ARBA" id="ARBA00022692"/>
    </source>
</evidence>
<feature type="region of interest" description="Disordered" evidence="7">
    <location>
        <begin position="173"/>
        <end position="210"/>
    </location>
</feature>
<comment type="subcellular location">
    <subcellularLocation>
        <location evidence="1">Membrane</location>
        <topology evidence="1">Multi-pass membrane protein</topology>
    </subcellularLocation>
</comment>
<evidence type="ECO:0000313" key="9">
    <source>
        <dbReference type="EnsemblMetazoa" id="ACOM031554-PA.1"/>
    </source>
</evidence>
<evidence type="ECO:0000256" key="1">
    <source>
        <dbReference type="ARBA" id="ARBA00004141"/>
    </source>
</evidence>
<protein>
    <submittedName>
        <fullName evidence="9">Uncharacterized protein</fullName>
    </submittedName>
</protein>
<evidence type="ECO:0000256" key="6">
    <source>
        <dbReference type="ARBA" id="ARBA00029445"/>
    </source>
</evidence>
<dbReference type="InterPro" id="IPR055288">
    <property type="entry name" value="NALCN_aux_factor_1/2"/>
</dbReference>
<evidence type="ECO:0000256" key="7">
    <source>
        <dbReference type="SAM" id="MobiDB-lite"/>
    </source>
</evidence>
<dbReference type="GO" id="GO:0005886">
    <property type="term" value="C:plasma membrane"/>
    <property type="evidence" value="ECO:0007669"/>
    <property type="project" value="TreeGrafter"/>
</dbReference>
<evidence type="ECO:0000256" key="8">
    <source>
        <dbReference type="SAM" id="Phobius"/>
    </source>
</evidence>
<feature type="compositionally biased region" description="Polar residues" evidence="7">
    <location>
        <begin position="200"/>
        <end position="210"/>
    </location>
</feature>
<dbReference type="GO" id="GO:0015275">
    <property type="term" value="F:stretch-activated, monoatomic cation-selective, calcium channel activity"/>
    <property type="evidence" value="ECO:0007669"/>
    <property type="project" value="TreeGrafter"/>
</dbReference>
<dbReference type="AlphaFoldDB" id="A0A8W7PGV7"/>
<keyword evidence="2 8" id="KW-0812">Transmembrane</keyword>
<dbReference type="GO" id="GO:0098703">
    <property type="term" value="P:calcium ion import across plasma membrane"/>
    <property type="evidence" value="ECO:0007669"/>
    <property type="project" value="TreeGrafter"/>
</dbReference>